<accession>A0A2S0MNA3</accession>
<gene>
    <name evidence="3" type="ORF">C6Y53_05520</name>
</gene>
<dbReference type="KEGG" id="thas:C6Y53_05520"/>
<name>A0A2S0MNA3_9RHOB</name>
<keyword evidence="4" id="KW-1185">Reference proteome</keyword>
<dbReference type="Pfam" id="PF07007">
    <property type="entry name" value="LprI"/>
    <property type="match status" value="1"/>
</dbReference>
<sequence>MMYGRLYPVIVCLAAAPALAQDISWSVEDTERCLASAKDPMFETMCIGASADTCMETPGGGTTAGSGYCLEQELLYWDDRLNAAYRDLMDRARASDAENTASGASGPGIAPALQRMQQAWIVFRDAACDFESALWSGGTGAGPALHACLMNRTGQQALALEQGAWLGD</sequence>
<keyword evidence="1" id="KW-0732">Signal</keyword>
<dbReference type="RefSeq" id="WP_106471533.1">
    <property type="nucleotide sequence ID" value="NZ_CP027665.1"/>
</dbReference>
<feature type="domain" description="Lysozyme inhibitor LprI-like N-terminal" evidence="2">
    <location>
        <begin position="54"/>
        <end position="160"/>
    </location>
</feature>
<evidence type="ECO:0000259" key="2">
    <source>
        <dbReference type="Pfam" id="PF07007"/>
    </source>
</evidence>
<proteinExistence type="predicted"/>
<dbReference type="Proteomes" id="UP000237655">
    <property type="component" value="Chromosome"/>
</dbReference>
<feature type="chain" id="PRO_5015589922" evidence="1">
    <location>
        <begin position="21"/>
        <end position="168"/>
    </location>
</feature>
<evidence type="ECO:0000256" key="1">
    <source>
        <dbReference type="SAM" id="SignalP"/>
    </source>
</evidence>
<dbReference type="AlphaFoldDB" id="A0A2S0MNA3"/>
<evidence type="ECO:0000313" key="4">
    <source>
        <dbReference type="Proteomes" id="UP000237655"/>
    </source>
</evidence>
<dbReference type="Gene3D" id="1.20.1270.180">
    <property type="match status" value="1"/>
</dbReference>
<evidence type="ECO:0000313" key="3">
    <source>
        <dbReference type="EMBL" id="AVO37221.1"/>
    </source>
</evidence>
<dbReference type="EMBL" id="CP027665">
    <property type="protein sequence ID" value="AVO37221.1"/>
    <property type="molecule type" value="Genomic_DNA"/>
</dbReference>
<feature type="signal peptide" evidence="1">
    <location>
        <begin position="1"/>
        <end position="20"/>
    </location>
</feature>
<reference evidence="4" key="1">
    <citation type="submission" date="2018-03" db="EMBL/GenBank/DDBJ databases">
        <title>Genomic analysis of the strain SH-1 isolated from shrimp intestine.</title>
        <authorList>
            <person name="Kim Y.-S."/>
            <person name="Kim S.-E."/>
            <person name="Kim K.-H."/>
        </authorList>
    </citation>
    <scope>NUCLEOTIDE SEQUENCE [LARGE SCALE GENOMIC DNA]</scope>
    <source>
        <strain evidence="4">SH-1</strain>
    </source>
</reference>
<dbReference type="InterPro" id="IPR009739">
    <property type="entry name" value="LprI-like_N"/>
</dbReference>
<organism evidence="3 4">
    <name type="scientific">Pukyongiella litopenaei</name>
    <dbReference type="NCBI Taxonomy" id="2605946"/>
    <lineage>
        <taxon>Bacteria</taxon>
        <taxon>Pseudomonadati</taxon>
        <taxon>Pseudomonadota</taxon>
        <taxon>Alphaproteobacteria</taxon>
        <taxon>Rhodobacterales</taxon>
        <taxon>Paracoccaceae</taxon>
        <taxon>Pukyongiella</taxon>
    </lineage>
</organism>
<protein>
    <submittedName>
        <fullName evidence="3">DUF1311 domain-containing protein</fullName>
    </submittedName>
</protein>